<protein>
    <submittedName>
        <fullName evidence="1">Uncharacterized protein</fullName>
    </submittedName>
</protein>
<dbReference type="RefSeq" id="WP_420241277.1">
    <property type="nucleotide sequence ID" value="NZ_BOPV01000001.1"/>
</dbReference>
<accession>A0A8S8XAN6</accession>
<reference evidence="1" key="1">
    <citation type="submission" date="2021-02" db="EMBL/GenBank/DDBJ databases">
        <title>Genome sequence of Rhodospirillales sp. strain TMPK1 isolated from soil.</title>
        <authorList>
            <person name="Nakai R."/>
            <person name="Kusada H."/>
            <person name="Tamaki H."/>
        </authorList>
    </citation>
    <scope>NUCLEOTIDE SEQUENCE</scope>
    <source>
        <strain evidence="1">TMPK1</strain>
    </source>
</reference>
<dbReference type="Proteomes" id="UP000681075">
    <property type="component" value="Unassembled WGS sequence"/>
</dbReference>
<name>A0A8S8XAN6_9PROT</name>
<organism evidence="1 2">
    <name type="scientific">Roseiterribacter gracilis</name>
    <dbReference type="NCBI Taxonomy" id="2812848"/>
    <lineage>
        <taxon>Bacteria</taxon>
        <taxon>Pseudomonadati</taxon>
        <taxon>Pseudomonadota</taxon>
        <taxon>Alphaproteobacteria</taxon>
        <taxon>Rhodospirillales</taxon>
        <taxon>Roseiterribacteraceae</taxon>
        <taxon>Roseiterribacter</taxon>
    </lineage>
</organism>
<dbReference type="AlphaFoldDB" id="A0A8S8XAN6"/>
<comment type="caution">
    <text evidence="1">The sequence shown here is derived from an EMBL/GenBank/DDBJ whole genome shotgun (WGS) entry which is preliminary data.</text>
</comment>
<proteinExistence type="predicted"/>
<evidence type="ECO:0000313" key="2">
    <source>
        <dbReference type="Proteomes" id="UP000681075"/>
    </source>
</evidence>
<gene>
    <name evidence="1" type="ORF">TMPK1_05370</name>
</gene>
<evidence type="ECO:0000313" key="1">
    <source>
        <dbReference type="EMBL" id="GIL38300.1"/>
    </source>
</evidence>
<dbReference type="EMBL" id="BOPV01000001">
    <property type="protein sequence ID" value="GIL38300.1"/>
    <property type="molecule type" value="Genomic_DNA"/>
</dbReference>
<sequence length="54" mass="5472">MAAGNGTLPTLGSVIGHAETALTKLYDLRAQADAAKDTDLSAQLAAKSATFRPA</sequence>
<keyword evidence="2" id="KW-1185">Reference proteome</keyword>